<sequence>MIQFRDTELENQRLELTSKIEHYYLGHHLTLRNCTLVIGVPANALTIARTRLIDCTIEVKKGLKHFSWEGVSLRGCRFTGVLTGCDFGRWPDSEDGGIEDCDFTSAQLEGCRFVGCDASTLRFPSWPCFTVLDPARRSRELAVLPWPGQLGVVVSTFSKYPPSTAAVTFSAPKLAKEFGTTEDAIRAALEQLDGVKL</sequence>
<comment type="caution">
    <text evidence="1">The sequence shown here is derived from an EMBL/GenBank/DDBJ whole genome shotgun (WGS) entry which is preliminary data.</text>
</comment>
<organism evidence="1 2">
    <name type="scientific">Pyxidicoccus fallax</name>
    <dbReference type="NCBI Taxonomy" id="394095"/>
    <lineage>
        <taxon>Bacteria</taxon>
        <taxon>Pseudomonadati</taxon>
        <taxon>Myxococcota</taxon>
        <taxon>Myxococcia</taxon>
        <taxon>Myxococcales</taxon>
        <taxon>Cystobacterineae</taxon>
        <taxon>Myxococcaceae</taxon>
        <taxon>Pyxidicoccus</taxon>
    </lineage>
</organism>
<dbReference type="SUPFAM" id="SSF141571">
    <property type="entry name" value="Pentapeptide repeat-like"/>
    <property type="match status" value="1"/>
</dbReference>
<dbReference type="Proteomes" id="UP000518300">
    <property type="component" value="Unassembled WGS sequence"/>
</dbReference>
<dbReference type="AlphaFoldDB" id="A0A848L900"/>
<reference evidence="1 2" key="1">
    <citation type="submission" date="2020-04" db="EMBL/GenBank/DDBJ databases">
        <title>Draft genome of Pyxidicoccus fallax type strain.</title>
        <authorList>
            <person name="Whitworth D.E."/>
        </authorList>
    </citation>
    <scope>NUCLEOTIDE SEQUENCE [LARGE SCALE GENOMIC DNA]</scope>
    <source>
        <strain evidence="1 2">DSM 14698</strain>
    </source>
</reference>
<accession>A0A848L900</accession>
<dbReference type="EMBL" id="JABBJJ010000030">
    <property type="protein sequence ID" value="NMO15036.1"/>
    <property type="molecule type" value="Genomic_DNA"/>
</dbReference>
<evidence type="ECO:0000313" key="1">
    <source>
        <dbReference type="EMBL" id="NMO15036.1"/>
    </source>
</evidence>
<dbReference type="RefSeq" id="WP_169344333.1">
    <property type="nucleotide sequence ID" value="NZ_JABBJJ010000030.1"/>
</dbReference>
<dbReference type="Gene3D" id="2.160.20.80">
    <property type="entry name" value="E3 ubiquitin-protein ligase SopA"/>
    <property type="match status" value="1"/>
</dbReference>
<protein>
    <recommendedName>
        <fullName evidence="3">Pentapeptide repeat-containing protein</fullName>
    </recommendedName>
</protein>
<evidence type="ECO:0000313" key="2">
    <source>
        <dbReference type="Proteomes" id="UP000518300"/>
    </source>
</evidence>
<keyword evidence="2" id="KW-1185">Reference proteome</keyword>
<gene>
    <name evidence="1" type="ORF">HG543_09230</name>
</gene>
<evidence type="ECO:0008006" key="3">
    <source>
        <dbReference type="Google" id="ProtNLM"/>
    </source>
</evidence>
<proteinExistence type="predicted"/>
<name>A0A848L900_9BACT</name>